<reference evidence="2 3" key="1">
    <citation type="submission" date="2017-03" db="EMBL/GenBank/DDBJ databases">
        <title>Genomes of endolithic fungi from Antarctica.</title>
        <authorList>
            <person name="Coleine C."/>
            <person name="Masonjones S."/>
            <person name="Stajich J.E."/>
        </authorList>
    </citation>
    <scope>NUCLEOTIDE SEQUENCE [LARGE SCALE GENOMIC DNA]</scope>
    <source>
        <strain evidence="2 3">CCFEE 6314</strain>
    </source>
</reference>
<name>A0A438MQF3_EXOME</name>
<dbReference type="OrthoDB" id="4160615at2759"/>
<organism evidence="2 3">
    <name type="scientific">Exophiala mesophila</name>
    <name type="common">Black yeast-like fungus</name>
    <dbReference type="NCBI Taxonomy" id="212818"/>
    <lineage>
        <taxon>Eukaryota</taxon>
        <taxon>Fungi</taxon>
        <taxon>Dikarya</taxon>
        <taxon>Ascomycota</taxon>
        <taxon>Pezizomycotina</taxon>
        <taxon>Eurotiomycetes</taxon>
        <taxon>Chaetothyriomycetidae</taxon>
        <taxon>Chaetothyriales</taxon>
        <taxon>Herpotrichiellaceae</taxon>
        <taxon>Exophiala</taxon>
    </lineage>
</organism>
<evidence type="ECO:0000313" key="3">
    <source>
        <dbReference type="Proteomes" id="UP000288859"/>
    </source>
</evidence>
<comment type="caution">
    <text evidence="2">The sequence shown here is derived from an EMBL/GenBank/DDBJ whole genome shotgun (WGS) entry which is preliminary data.</text>
</comment>
<feature type="compositionally biased region" description="Polar residues" evidence="1">
    <location>
        <begin position="322"/>
        <end position="335"/>
    </location>
</feature>
<dbReference type="EMBL" id="NAJM01000077">
    <property type="protein sequence ID" value="RVX65840.1"/>
    <property type="molecule type" value="Genomic_DNA"/>
</dbReference>
<dbReference type="AlphaFoldDB" id="A0A438MQF3"/>
<protein>
    <submittedName>
        <fullName evidence="2">Uncharacterized protein</fullName>
    </submittedName>
</protein>
<evidence type="ECO:0000256" key="1">
    <source>
        <dbReference type="SAM" id="MobiDB-lite"/>
    </source>
</evidence>
<proteinExistence type="predicted"/>
<feature type="region of interest" description="Disordered" evidence="1">
    <location>
        <begin position="1"/>
        <end position="21"/>
    </location>
</feature>
<accession>A0A438MQF3</accession>
<dbReference type="Proteomes" id="UP000288859">
    <property type="component" value="Unassembled WGS sequence"/>
</dbReference>
<evidence type="ECO:0000313" key="2">
    <source>
        <dbReference type="EMBL" id="RVX65840.1"/>
    </source>
</evidence>
<feature type="region of interest" description="Disordered" evidence="1">
    <location>
        <begin position="322"/>
        <end position="341"/>
    </location>
</feature>
<gene>
    <name evidence="2" type="ORF">B0A52_10297</name>
</gene>
<sequence length="527" mass="60094">MRASSEAGEAQYVHSSDPADDLTDFSADQLRKLTDKEARIREENGHIYANLFRQLQIKPGKYETFYEGTLRVVRNKHIELLKRGTSASLRTLTDLFLRGHGYLVWTENSIWQLDNSELGDGEVRLTYQRRPNKSTASSPAGRGETPNQEPANPKFYEILHAVWYLMRNTIFELKVMPKHRRRLVPKDLDLETDCYVDADSPFATPQMAIRPIIQTRTMCQAVTSSSTRSEYEAIALRRPLTTEEAEAAIMDLITHLHIIRSSSNTTVFDELFARQLARVEELEVAEGFTDQFGNVVTAHGSPERPASPPMFEIQVQYQDTQPTRATQPKNLSNEPWMTDGNPLKPVQQFVPPTIPSLMSIYISSARASPYLTTSHLTATDLSSVMESRTTMASLAPAYHWPGAPVMNEDMTKFFAGINNRIEDPLNTIVGYMFSYGWNDTCRFVSSGLQELAVQDKIRKLRAINGEDGHETYQDLIDPRREKWEPEPEQWQYIRLGWADFQNDVTHAARLGVSVWRMKVCVLVLNRE</sequence>
<feature type="region of interest" description="Disordered" evidence="1">
    <location>
        <begin position="126"/>
        <end position="151"/>
    </location>
</feature>